<evidence type="ECO:0000313" key="3">
    <source>
        <dbReference type="EMBL" id="GIJ56631.1"/>
    </source>
</evidence>
<reference evidence="3" key="1">
    <citation type="submission" date="2021-01" db="EMBL/GenBank/DDBJ databases">
        <title>Whole genome shotgun sequence of Virgisporangium aurantiacum NBRC 16421.</title>
        <authorList>
            <person name="Komaki H."/>
            <person name="Tamura T."/>
        </authorList>
    </citation>
    <scope>NUCLEOTIDE SEQUENCE</scope>
    <source>
        <strain evidence="3">NBRC 16421</strain>
    </source>
</reference>
<dbReference type="PANTHER" id="PTHR47691">
    <property type="entry name" value="REGULATOR-RELATED"/>
    <property type="match status" value="1"/>
</dbReference>
<dbReference type="InterPro" id="IPR011990">
    <property type="entry name" value="TPR-like_helical_dom_sf"/>
</dbReference>
<dbReference type="SUPFAM" id="SSF48452">
    <property type="entry name" value="TPR-like"/>
    <property type="match status" value="2"/>
</dbReference>
<protein>
    <recommendedName>
        <fullName evidence="5">NB-ARC domain-containing protein</fullName>
    </recommendedName>
</protein>
<dbReference type="Gene3D" id="1.25.40.10">
    <property type="entry name" value="Tetratricopeptide repeat domain"/>
    <property type="match status" value="1"/>
</dbReference>
<dbReference type="AlphaFoldDB" id="A0A8J3Z7G1"/>
<feature type="repeat" description="TPR" evidence="1">
    <location>
        <begin position="721"/>
        <end position="754"/>
    </location>
</feature>
<dbReference type="PRINTS" id="PR00364">
    <property type="entry name" value="DISEASERSIST"/>
</dbReference>
<organism evidence="3 4">
    <name type="scientific">Virgisporangium aurantiacum</name>
    <dbReference type="NCBI Taxonomy" id="175570"/>
    <lineage>
        <taxon>Bacteria</taxon>
        <taxon>Bacillati</taxon>
        <taxon>Actinomycetota</taxon>
        <taxon>Actinomycetes</taxon>
        <taxon>Micromonosporales</taxon>
        <taxon>Micromonosporaceae</taxon>
        <taxon>Virgisporangium</taxon>
    </lineage>
</organism>
<sequence>MTAGELTDRVLAEFCADLRSVWQRAGGPGLRALGTRTLLSKSQVGAILAGRIRRPPDWDVVRSLVGCFREYAERHASTSSLAPGAATEEYWRSRYTVIEQAFRHGREHDRALDREHDREHGREVTVRRPTHPRHRAASPVPRQLPSTVGTFVGRVDELATLTGLPATTTLVVIDGMAGIGKTTLALTWARRAADRFPDGQLYLNLRGFDPDRPATDPTEALHDVVCALGVPPDRIPTTVDGRAALFRSLLAGRRTLLILDNARDSEQVRPLLPGAPGCLTVVTSRNGLAGLVAVDDARPMTLGPLSGAEASTLLAGRIGTGRVAAEPAMADRVVAACAALPLALAVAAAHAATRPNLTLADLAAELTSELTSELTTDVLDPGDLDPGDPRSDLWAVFSWSYRSLAPDAARLFRLLTLYPGHDVGVAAAASLAGTPIAATRRILAALRDANMVVEVSVGRFAMHDLLRAYGTALVDRAERHDALGRLLDHLLHTAAAARGVLYPGRDRADLPPARPGTAVGAARGVDAARAWFTRERAALTAAVRIAAGDGLDPYAWRLAWIAAEFLQRGGHWRDWRDTAEIGLSAAHRHGARAAQALLHRHLGHAWSLLDDPDRARTHLTRALDLYVRLDDPTGRAATHRTLGSLLVRLDRVEDALEEDRHALRLFRAADDLGGQALTLNNTAWKHVRLGRHDDAMAIGRQALALYRTARHRSAGSLYGEADTWDTVGCVHHHRGEYRAAIDCYRRALDLFRSRGDRYHEADTLTRLGDSLLAAGDPDGAGQARREATTILVQLSQVRRPG</sequence>
<dbReference type="SMART" id="SM00028">
    <property type="entry name" value="TPR"/>
    <property type="match status" value="4"/>
</dbReference>
<dbReference type="SUPFAM" id="SSF52540">
    <property type="entry name" value="P-loop containing nucleoside triphosphate hydrolases"/>
    <property type="match status" value="1"/>
</dbReference>
<evidence type="ECO:0000313" key="4">
    <source>
        <dbReference type="Proteomes" id="UP000612585"/>
    </source>
</evidence>
<dbReference type="Gene3D" id="3.40.50.300">
    <property type="entry name" value="P-loop containing nucleotide triphosphate hydrolases"/>
    <property type="match status" value="1"/>
</dbReference>
<accession>A0A8J3Z7G1</accession>
<dbReference type="InterPro" id="IPR019734">
    <property type="entry name" value="TPR_rpt"/>
</dbReference>
<proteinExistence type="predicted"/>
<comment type="caution">
    <text evidence="3">The sequence shown here is derived from an EMBL/GenBank/DDBJ whole genome shotgun (WGS) entry which is preliminary data.</text>
</comment>
<dbReference type="Pfam" id="PF13424">
    <property type="entry name" value="TPR_12"/>
    <property type="match status" value="2"/>
</dbReference>
<dbReference type="Proteomes" id="UP000612585">
    <property type="component" value="Unassembled WGS sequence"/>
</dbReference>
<dbReference type="PANTHER" id="PTHR47691:SF3">
    <property type="entry name" value="HTH-TYPE TRANSCRIPTIONAL REGULATOR RV0890C-RELATED"/>
    <property type="match status" value="1"/>
</dbReference>
<dbReference type="PROSITE" id="PS50005">
    <property type="entry name" value="TPR"/>
    <property type="match status" value="1"/>
</dbReference>
<evidence type="ECO:0000256" key="1">
    <source>
        <dbReference type="PROSITE-ProRule" id="PRU00339"/>
    </source>
</evidence>
<evidence type="ECO:0000256" key="2">
    <source>
        <dbReference type="SAM" id="MobiDB-lite"/>
    </source>
</evidence>
<feature type="region of interest" description="Disordered" evidence="2">
    <location>
        <begin position="107"/>
        <end position="145"/>
    </location>
</feature>
<feature type="compositionally biased region" description="Basic and acidic residues" evidence="2">
    <location>
        <begin position="107"/>
        <end position="126"/>
    </location>
</feature>
<gene>
    <name evidence="3" type="ORF">Vau01_041470</name>
</gene>
<dbReference type="InterPro" id="IPR027417">
    <property type="entry name" value="P-loop_NTPase"/>
</dbReference>
<keyword evidence="1" id="KW-0802">TPR repeat</keyword>
<dbReference type="EMBL" id="BOPG01000025">
    <property type="protein sequence ID" value="GIJ56631.1"/>
    <property type="molecule type" value="Genomic_DNA"/>
</dbReference>
<keyword evidence="4" id="KW-1185">Reference proteome</keyword>
<evidence type="ECO:0008006" key="5">
    <source>
        <dbReference type="Google" id="ProtNLM"/>
    </source>
</evidence>
<name>A0A8J3Z7G1_9ACTN</name>
<dbReference type="GO" id="GO:0043531">
    <property type="term" value="F:ADP binding"/>
    <property type="evidence" value="ECO:0007669"/>
    <property type="project" value="InterPro"/>
</dbReference>